<dbReference type="eggNOG" id="KOG0061">
    <property type="taxonomic scope" value="Eukaryota"/>
</dbReference>
<dbReference type="PANTHER" id="PTHR48041:SF139">
    <property type="entry name" value="PROTEIN SCARLET"/>
    <property type="match status" value="1"/>
</dbReference>
<feature type="transmembrane region" description="Helical" evidence="8">
    <location>
        <begin position="497"/>
        <end position="516"/>
    </location>
</feature>
<dbReference type="Proteomes" id="UP000009168">
    <property type="component" value="Unassembled WGS sequence"/>
</dbReference>
<dbReference type="InterPro" id="IPR050352">
    <property type="entry name" value="ABCG_transporters"/>
</dbReference>
<feature type="transmembrane region" description="Helical" evidence="8">
    <location>
        <begin position="384"/>
        <end position="403"/>
    </location>
</feature>
<dbReference type="GeneID" id="7823440"/>
<dbReference type="STRING" id="312017.Q22D55"/>
<feature type="transmembrane region" description="Helical" evidence="8">
    <location>
        <begin position="440"/>
        <end position="460"/>
    </location>
</feature>
<evidence type="ECO:0000256" key="7">
    <source>
        <dbReference type="ARBA" id="ARBA00023136"/>
    </source>
</evidence>
<name>Q22D55_TETTS</name>
<dbReference type="InParanoid" id="Q22D55"/>
<organism evidence="10 11">
    <name type="scientific">Tetrahymena thermophila (strain SB210)</name>
    <dbReference type="NCBI Taxonomy" id="312017"/>
    <lineage>
        <taxon>Eukaryota</taxon>
        <taxon>Sar</taxon>
        <taxon>Alveolata</taxon>
        <taxon>Ciliophora</taxon>
        <taxon>Intramacronucleata</taxon>
        <taxon>Oligohymenophorea</taxon>
        <taxon>Hymenostomatida</taxon>
        <taxon>Tetrahymenina</taxon>
        <taxon>Tetrahymenidae</taxon>
        <taxon>Tetrahymena</taxon>
    </lineage>
</organism>
<accession>Q22D55</accession>
<dbReference type="GO" id="GO:0016887">
    <property type="term" value="F:ATP hydrolysis activity"/>
    <property type="evidence" value="ECO:0007669"/>
    <property type="project" value="InterPro"/>
</dbReference>
<dbReference type="InterPro" id="IPR043926">
    <property type="entry name" value="ABCG_dom"/>
</dbReference>
<evidence type="ECO:0000256" key="5">
    <source>
        <dbReference type="ARBA" id="ARBA00022840"/>
    </source>
</evidence>
<dbReference type="SMART" id="SM00382">
    <property type="entry name" value="AAA"/>
    <property type="match status" value="1"/>
</dbReference>
<gene>
    <name evidence="10" type="ORF">TTHERM_01002630</name>
</gene>
<feature type="domain" description="ABC transporter" evidence="9">
    <location>
        <begin position="21"/>
        <end position="265"/>
    </location>
</feature>
<keyword evidence="3 8" id="KW-0812">Transmembrane</keyword>
<evidence type="ECO:0000256" key="8">
    <source>
        <dbReference type="SAM" id="Phobius"/>
    </source>
</evidence>
<dbReference type="Pfam" id="PF19055">
    <property type="entry name" value="ABC2_membrane_7"/>
    <property type="match status" value="1"/>
</dbReference>
<dbReference type="InterPro" id="IPR013525">
    <property type="entry name" value="ABC2_TM"/>
</dbReference>
<comment type="subcellular location">
    <subcellularLocation>
        <location evidence="1">Membrane</location>
        <topology evidence="1">Multi-pass membrane protein</topology>
    </subcellularLocation>
</comment>
<evidence type="ECO:0000313" key="11">
    <source>
        <dbReference type="Proteomes" id="UP000009168"/>
    </source>
</evidence>
<dbReference type="AlphaFoldDB" id="Q22D55"/>
<evidence type="ECO:0000256" key="6">
    <source>
        <dbReference type="ARBA" id="ARBA00022989"/>
    </source>
</evidence>
<evidence type="ECO:0000256" key="4">
    <source>
        <dbReference type="ARBA" id="ARBA00022741"/>
    </source>
</evidence>
<evidence type="ECO:0000313" key="10">
    <source>
        <dbReference type="EMBL" id="EAR83198.2"/>
    </source>
</evidence>
<dbReference type="InterPro" id="IPR017871">
    <property type="entry name" value="ABC_transporter-like_CS"/>
</dbReference>
<dbReference type="PANTHER" id="PTHR48041">
    <property type="entry name" value="ABC TRANSPORTER G FAMILY MEMBER 28"/>
    <property type="match status" value="1"/>
</dbReference>
<dbReference type="InterPro" id="IPR003439">
    <property type="entry name" value="ABC_transporter-like_ATP-bd"/>
</dbReference>
<keyword evidence="5" id="KW-0067">ATP-binding</keyword>
<keyword evidence="7 8" id="KW-0472">Membrane</keyword>
<dbReference type="GO" id="GO:0140359">
    <property type="term" value="F:ABC-type transporter activity"/>
    <property type="evidence" value="ECO:0007669"/>
    <property type="project" value="InterPro"/>
</dbReference>
<dbReference type="GO" id="GO:0016020">
    <property type="term" value="C:membrane"/>
    <property type="evidence" value="ECO:0007669"/>
    <property type="project" value="UniProtKB-SubCell"/>
</dbReference>
<reference evidence="11" key="1">
    <citation type="journal article" date="2006" name="PLoS Biol.">
        <title>Macronuclear genome sequence of the ciliate Tetrahymena thermophila, a model eukaryote.</title>
        <authorList>
            <person name="Eisen J.A."/>
            <person name="Coyne R.S."/>
            <person name="Wu M."/>
            <person name="Wu D."/>
            <person name="Thiagarajan M."/>
            <person name="Wortman J.R."/>
            <person name="Badger J.H."/>
            <person name="Ren Q."/>
            <person name="Amedeo P."/>
            <person name="Jones K.M."/>
            <person name="Tallon L.J."/>
            <person name="Delcher A.L."/>
            <person name="Salzberg S.L."/>
            <person name="Silva J.C."/>
            <person name="Haas B.J."/>
            <person name="Majoros W.H."/>
            <person name="Farzad M."/>
            <person name="Carlton J.M."/>
            <person name="Smith R.K. Jr."/>
            <person name="Garg J."/>
            <person name="Pearlman R.E."/>
            <person name="Karrer K.M."/>
            <person name="Sun L."/>
            <person name="Manning G."/>
            <person name="Elde N.C."/>
            <person name="Turkewitz A.P."/>
            <person name="Asai D.J."/>
            <person name="Wilkes D.E."/>
            <person name="Wang Y."/>
            <person name="Cai H."/>
            <person name="Collins K."/>
            <person name="Stewart B.A."/>
            <person name="Lee S.R."/>
            <person name="Wilamowska K."/>
            <person name="Weinberg Z."/>
            <person name="Ruzzo W.L."/>
            <person name="Wloga D."/>
            <person name="Gaertig J."/>
            <person name="Frankel J."/>
            <person name="Tsao C.-C."/>
            <person name="Gorovsky M.A."/>
            <person name="Keeling P.J."/>
            <person name="Waller R.F."/>
            <person name="Patron N.J."/>
            <person name="Cherry J.M."/>
            <person name="Stover N.A."/>
            <person name="Krieger C.J."/>
            <person name="del Toro C."/>
            <person name="Ryder H.F."/>
            <person name="Williamson S.C."/>
            <person name="Barbeau R.A."/>
            <person name="Hamilton E.P."/>
            <person name="Orias E."/>
        </authorList>
    </citation>
    <scope>NUCLEOTIDE SEQUENCE [LARGE SCALE GENOMIC DNA]</scope>
    <source>
        <strain evidence="11">SB210</strain>
    </source>
</reference>
<dbReference type="SUPFAM" id="SSF52540">
    <property type="entry name" value="P-loop containing nucleoside triphosphate hydrolases"/>
    <property type="match status" value="1"/>
</dbReference>
<keyword evidence="6 8" id="KW-1133">Transmembrane helix</keyword>
<keyword evidence="4" id="KW-0547">Nucleotide-binding</keyword>
<dbReference type="Pfam" id="PF01061">
    <property type="entry name" value="ABC2_membrane"/>
    <property type="match status" value="1"/>
</dbReference>
<dbReference type="PROSITE" id="PS50893">
    <property type="entry name" value="ABC_TRANSPORTER_2"/>
    <property type="match status" value="1"/>
</dbReference>
<dbReference type="Gene3D" id="3.40.50.300">
    <property type="entry name" value="P-loop containing nucleotide triphosphate hydrolases"/>
    <property type="match status" value="1"/>
</dbReference>
<feature type="transmembrane region" description="Helical" evidence="8">
    <location>
        <begin position="351"/>
        <end position="372"/>
    </location>
</feature>
<dbReference type="PROSITE" id="PS00211">
    <property type="entry name" value="ABC_TRANSPORTER_1"/>
    <property type="match status" value="1"/>
</dbReference>
<dbReference type="EMBL" id="GG662361">
    <property type="protein sequence ID" value="EAR83198.2"/>
    <property type="molecule type" value="Genomic_DNA"/>
</dbReference>
<keyword evidence="2" id="KW-0813">Transport</keyword>
<evidence type="ECO:0000256" key="2">
    <source>
        <dbReference type="ARBA" id="ARBA00022448"/>
    </source>
</evidence>
<evidence type="ECO:0000256" key="3">
    <source>
        <dbReference type="ARBA" id="ARBA00022692"/>
    </source>
</evidence>
<dbReference type="Pfam" id="PF00005">
    <property type="entry name" value="ABC_tran"/>
    <property type="match status" value="1"/>
</dbReference>
<dbReference type="KEGG" id="tet:TTHERM_01002630"/>
<feature type="transmembrane region" description="Helical" evidence="8">
    <location>
        <begin position="466"/>
        <end position="485"/>
    </location>
</feature>
<dbReference type="InterPro" id="IPR003593">
    <property type="entry name" value="AAA+_ATPase"/>
</dbReference>
<sequence length="579" mass="67294">MSKFDYEEYLQTQPQQYNLNISYNNICYYVNDGKKERKVLDNLSGTFKTGLNAIMGGSGSGKTSFLNVLAKKIDFKKHKVEGQSTINGLEYDQRLFQCFANYAQQDDILLPTLTVREYFEFASNLKLQHLSYEKRQQQVDKIINLLMLQKCQNTLIGDHINRGISGGEKKRVCIGIELIGNPKILFLDEPTSGLDSFTAFVIIKMLKKYAEEQSCVIIFTVHQPSSDIWELFDQVTFLCEGRFIYNGHRQNIKDYFEKQGFYFPILQNPADYIMSLVQSQNQLIQEKLLNTQQQQSDQLSNQLEQVNQDNTKEICKHKLDLLLKKQNFQNFTSVCKILIKRQLLNIKRNRILLKARFFQYLFTNLFYGLIYFNIGNKTESPQDVFQICKCILLLGLGCFFQSINPQTITFSSEKEVFMKEYNSQMYSALNYYLSKMLPEIILCSYFGLQVSLICFFMIGFEGSTSNFFFFALNFILITNIGNSVGILSSAMFQQSKVAISFIIGFLVPQVMFSGVYKNLNELPEYVSWCRYLTPIFYSNNAIINDLFSGKTMIYNPVEQLHFDLDKWVCQNCLDEIYQY</sequence>
<evidence type="ECO:0000256" key="1">
    <source>
        <dbReference type="ARBA" id="ARBA00004141"/>
    </source>
</evidence>
<protein>
    <submittedName>
        <fullName evidence="10">ABC transporter family protein</fullName>
    </submittedName>
</protein>
<dbReference type="HOGENOM" id="CLU_000604_57_6_1"/>
<proteinExistence type="predicted"/>
<dbReference type="GO" id="GO:0005524">
    <property type="term" value="F:ATP binding"/>
    <property type="evidence" value="ECO:0007669"/>
    <property type="project" value="UniProtKB-KW"/>
</dbReference>
<evidence type="ECO:0000259" key="9">
    <source>
        <dbReference type="PROSITE" id="PS50893"/>
    </source>
</evidence>
<dbReference type="OrthoDB" id="184675at2759"/>
<keyword evidence="11" id="KW-1185">Reference proteome</keyword>
<dbReference type="InterPro" id="IPR027417">
    <property type="entry name" value="P-loop_NTPase"/>
</dbReference>
<dbReference type="RefSeq" id="XP_001030861.2">
    <property type="nucleotide sequence ID" value="XM_001030861.2"/>
</dbReference>